<gene>
    <name evidence="3" type="ORF">RCOM_0928470</name>
</gene>
<dbReference type="AlphaFoldDB" id="B9RZ37"/>
<evidence type="ECO:0000313" key="4">
    <source>
        <dbReference type="Proteomes" id="UP000008311"/>
    </source>
</evidence>
<feature type="domain" description="RNase H type-1" evidence="2">
    <location>
        <begin position="2"/>
        <end position="54"/>
    </location>
</feature>
<dbReference type="InterPro" id="IPR002156">
    <property type="entry name" value="RNaseH_domain"/>
</dbReference>
<evidence type="ECO:0000256" key="1">
    <source>
        <dbReference type="SAM" id="Phobius"/>
    </source>
</evidence>
<protein>
    <recommendedName>
        <fullName evidence="2">RNase H type-1 domain-containing protein</fullName>
    </recommendedName>
</protein>
<evidence type="ECO:0000259" key="2">
    <source>
        <dbReference type="Pfam" id="PF13456"/>
    </source>
</evidence>
<dbReference type="InParanoid" id="B9RZ37"/>
<keyword evidence="1" id="KW-1133">Transmembrane helix</keyword>
<proteinExistence type="predicted"/>
<dbReference type="EMBL" id="EQ973833">
    <property type="protein sequence ID" value="EEF43376.1"/>
    <property type="molecule type" value="Genomic_DNA"/>
</dbReference>
<feature type="transmembrane region" description="Helical" evidence="1">
    <location>
        <begin position="36"/>
        <end position="56"/>
    </location>
</feature>
<dbReference type="InterPro" id="IPR036397">
    <property type="entry name" value="RNaseH_sf"/>
</dbReference>
<dbReference type="Proteomes" id="UP000008311">
    <property type="component" value="Unassembled WGS sequence"/>
</dbReference>
<keyword evidence="1" id="KW-0812">Transmembrane</keyword>
<dbReference type="GO" id="GO:0004523">
    <property type="term" value="F:RNA-DNA hybrid ribonuclease activity"/>
    <property type="evidence" value="ECO:0007669"/>
    <property type="project" value="InterPro"/>
</dbReference>
<evidence type="ECO:0000313" key="3">
    <source>
        <dbReference type="EMBL" id="EEF43376.1"/>
    </source>
</evidence>
<dbReference type="Pfam" id="PF13456">
    <property type="entry name" value="RVT_3"/>
    <property type="match status" value="1"/>
</dbReference>
<reference evidence="4" key="1">
    <citation type="journal article" date="2010" name="Nat. Biotechnol.">
        <title>Draft genome sequence of the oilseed species Ricinus communis.</title>
        <authorList>
            <person name="Chan A.P."/>
            <person name="Crabtree J."/>
            <person name="Zhao Q."/>
            <person name="Lorenzi H."/>
            <person name="Orvis J."/>
            <person name="Puiu D."/>
            <person name="Melake-Berhan A."/>
            <person name="Jones K.M."/>
            <person name="Redman J."/>
            <person name="Chen G."/>
            <person name="Cahoon E.B."/>
            <person name="Gedil M."/>
            <person name="Stanke M."/>
            <person name="Haas B.J."/>
            <person name="Wortman J.R."/>
            <person name="Fraser-Liggett C.M."/>
            <person name="Ravel J."/>
            <person name="Rabinowicz P.D."/>
        </authorList>
    </citation>
    <scope>NUCLEOTIDE SEQUENCE [LARGE SCALE GENOMIC DNA]</scope>
    <source>
        <strain evidence="4">cv. Hale</strain>
    </source>
</reference>
<organism evidence="3 4">
    <name type="scientific">Ricinus communis</name>
    <name type="common">Castor bean</name>
    <dbReference type="NCBI Taxonomy" id="3988"/>
    <lineage>
        <taxon>Eukaryota</taxon>
        <taxon>Viridiplantae</taxon>
        <taxon>Streptophyta</taxon>
        <taxon>Embryophyta</taxon>
        <taxon>Tracheophyta</taxon>
        <taxon>Spermatophyta</taxon>
        <taxon>Magnoliopsida</taxon>
        <taxon>eudicotyledons</taxon>
        <taxon>Gunneridae</taxon>
        <taxon>Pentapetalae</taxon>
        <taxon>rosids</taxon>
        <taxon>fabids</taxon>
        <taxon>Malpighiales</taxon>
        <taxon>Euphorbiaceae</taxon>
        <taxon>Acalyphoideae</taxon>
        <taxon>Acalypheae</taxon>
        <taxon>Ricinus</taxon>
    </lineage>
</organism>
<dbReference type="SUPFAM" id="SSF53098">
    <property type="entry name" value="Ribonuclease H-like"/>
    <property type="match status" value="1"/>
</dbReference>
<feature type="non-terminal residue" evidence="3">
    <location>
        <position position="1"/>
    </location>
</feature>
<sequence length="74" mass="8114">TRSGTRVVFVTPQKGVIHFSFTLLKGCSNNEAEYEALIAGLLVVLQIGIKVLMILWEFAVNHSPTLGYIFSSTS</sequence>
<dbReference type="Gene3D" id="3.30.420.10">
    <property type="entry name" value="Ribonuclease H-like superfamily/Ribonuclease H"/>
    <property type="match status" value="1"/>
</dbReference>
<dbReference type="InterPro" id="IPR012337">
    <property type="entry name" value="RNaseH-like_sf"/>
</dbReference>
<feature type="non-terminal residue" evidence="3">
    <location>
        <position position="74"/>
    </location>
</feature>
<accession>B9RZ37</accession>
<keyword evidence="4" id="KW-1185">Reference proteome</keyword>
<name>B9RZ37_RICCO</name>
<dbReference type="GO" id="GO:0003676">
    <property type="term" value="F:nucleic acid binding"/>
    <property type="evidence" value="ECO:0007669"/>
    <property type="project" value="InterPro"/>
</dbReference>
<keyword evidence="1" id="KW-0472">Membrane</keyword>